<reference evidence="8 9" key="1">
    <citation type="submission" date="2015-12" db="EMBL/GenBank/DDBJ databases">
        <title>Dictyostelia acquired genes for synthesis and detection of signals that induce cell-type specialization by lateral gene transfer from prokaryotes.</title>
        <authorList>
            <person name="Gloeckner G."/>
            <person name="Schaap P."/>
        </authorList>
    </citation>
    <scope>NUCLEOTIDE SEQUENCE [LARGE SCALE GENOMIC DNA]</scope>
    <source>
        <strain evidence="8 9">TK</strain>
    </source>
</reference>
<evidence type="ECO:0000259" key="3">
    <source>
        <dbReference type="Pfam" id="PF22933"/>
    </source>
</evidence>
<evidence type="ECO:0000259" key="4">
    <source>
        <dbReference type="Pfam" id="PF23033"/>
    </source>
</evidence>
<organism evidence="8 9">
    <name type="scientific">Tieghemostelium lacteum</name>
    <name type="common">Slime mold</name>
    <name type="synonym">Dictyostelium lacteum</name>
    <dbReference type="NCBI Taxonomy" id="361077"/>
    <lineage>
        <taxon>Eukaryota</taxon>
        <taxon>Amoebozoa</taxon>
        <taxon>Evosea</taxon>
        <taxon>Eumycetozoa</taxon>
        <taxon>Dictyostelia</taxon>
        <taxon>Dictyosteliales</taxon>
        <taxon>Raperosteliaceae</taxon>
        <taxon>Tieghemostelium</taxon>
    </lineage>
</organism>
<evidence type="ECO:0000259" key="7">
    <source>
        <dbReference type="Pfam" id="PF25820"/>
    </source>
</evidence>
<comment type="caution">
    <text evidence="8">The sequence shown here is derived from an EMBL/GenBank/DDBJ whole genome shotgun (WGS) entry which is preliminary data.</text>
</comment>
<dbReference type="Pfam" id="PF22933">
    <property type="entry name" value="ComC_SSD"/>
    <property type="match status" value="1"/>
</dbReference>
<proteinExistence type="predicted"/>
<feature type="domain" description="IPT/TIG" evidence="2">
    <location>
        <begin position="884"/>
        <end position="964"/>
    </location>
</feature>
<gene>
    <name evidence="8" type="ORF">DLAC_00798</name>
</gene>
<dbReference type="Proteomes" id="UP000076078">
    <property type="component" value="Unassembled WGS sequence"/>
</dbReference>
<evidence type="ECO:0000259" key="2">
    <source>
        <dbReference type="Pfam" id="PF01833"/>
    </source>
</evidence>
<dbReference type="OMA" id="DEEYSIC"/>
<dbReference type="Pfam" id="PF23033">
    <property type="entry name" value="DUF7034"/>
    <property type="match status" value="1"/>
</dbReference>
<evidence type="ECO:0000313" key="8">
    <source>
        <dbReference type="EMBL" id="KYR02005.1"/>
    </source>
</evidence>
<feature type="domain" description="DUF7035" evidence="5">
    <location>
        <begin position="624"/>
        <end position="759"/>
    </location>
</feature>
<dbReference type="InParanoid" id="A0A152A795"/>
<protein>
    <submittedName>
        <fullName evidence="8">Uncharacterized protein</fullName>
    </submittedName>
</protein>
<dbReference type="PANTHER" id="PTHR31378:SF17">
    <property type="match status" value="1"/>
</dbReference>
<evidence type="ECO:0000259" key="6">
    <source>
        <dbReference type="Pfam" id="PF24893"/>
    </source>
</evidence>
<dbReference type="Pfam" id="PF25820">
    <property type="entry name" value="DUF7949"/>
    <property type="match status" value="1"/>
</dbReference>
<feature type="transmembrane region" description="Helical" evidence="1">
    <location>
        <begin position="1273"/>
        <end position="1296"/>
    </location>
</feature>
<dbReference type="Pfam" id="PF23034">
    <property type="entry name" value="DUF7035"/>
    <property type="match status" value="1"/>
</dbReference>
<dbReference type="EMBL" id="LODT01000004">
    <property type="protein sequence ID" value="KYR02005.1"/>
    <property type="molecule type" value="Genomic_DNA"/>
</dbReference>
<feature type="domain" description="DUF7034" evidence="4">
    <location>
        <begin position="781"/>
        <end position="875"/>
    </location>
</feature>
<name>A0A152A795_TIELA</name>
<sequence>MGKKVLFLEPGDLKFSASNLSVNDNDLLDPDFIFVLSEKYSNGDSSYQVNGYVVRNTSGALTININNVKVNTPIHQYICVDPPYPIVNTLNTTVWSPSTDGIYYFTTLKLNLDRIIKGISINRPFNPNVPYMFYDNSLAGTGFMGTFQGYDTVVIQCYLYLYNYPDGGPVEDISFKITDGLGRISTITIPTFIPTTQNAHLTNIVYNNPPDQNLSSKQYYSRLEVETTNGIQPFYPCITKNALYFYQIPSYAVLGNRNSKVLFSFVKFTKTNLLDFVYYETNNQIFTQGSLTNTYNITIDSTMVTKVLSIPNAVIGTGNIPITFGLTIDNYNPFLITLISNALSEMYEYKFPYGVTSVINGGSITAWTSSLLSPYSAGITQLLSPTANTTYIRASTDTVAPVLNNIEIFQISDTLGVIRVNVSDNLSGIAKVYFSVGQGLKRILMLPTDIVEGSYNGPYAVLEVELDISQLEYTYIQKGVDIIDQAGNLVNIDDYFRGQQIPTFKIIDTISRRAFENTITFFNFDVNSFDLSDNGCIGTAYVNFSYVEKQFPISIQLDIDYQPIFTGYWDSELNMYSINFSIEARPFESDDVNFYILYLSERYHSSSLPTYGFNEKLSVFSQSADRMPPLVTSITKSSDFNDPAGGNVQFNITFSDDLNGIKNITIFISSNLDRYTPYYNSTFTIDEPGLLSFTAFVNFNVGPNCLNEQFAISYIKVYDYSNVWAVYDKYYLYSDPSNNDWSPMINFMTDNDTFVSVSCGTIIEDNQPPTVVINSTTLTSTGAVVLFTVKDDNNTISTRHYPKCYLHGWMFSRITAETQFVNAFSNDQAITFRCVFIIPNGFGYPGDKGYVSIHGYADSQYNYGGADINHLSNNIIPLTYNPRPLIKGISAVYTTGGTVYISGTNLGTTPSQVKITVVSLNNSNSKFYIPITMNNLYIQFELPPQEIGQLYIMVHVNSIKSNSYLVSVQHESTTTPQISCPGTPECGGPSNGVCTPIGCQCKTPWTGNDCLSQIVVVTPDIDPNDPDVGGDFNSTLPDGETVTLKSLISILALNEVDRNGQVQASHNFTTWIYTNTTSNSNSANQEYQYLTNITNLGVTTNVTVNLQYYTQKTIVVFANQVLEMLPSTIKYQIELSPYGFSSTLNTLQLVMSASIQSSENSADSCTYQESGDISSSDSNYIKLQIDQHSIYGRYIKRGIIDNRIQPISNIVLNTIVSNSTVSQTSIGINIPHYSESVLIDPDFSILVDTKPASDKENSICNNQDKKGLTKAQLAGIIIGCVGFGAVVVASISYTIYKKKRYSNSVKKIQNLSRSHE</sequence>
<keyword evidence="9" id="KW-1185">Reference proteome</keyword>
<dbReference type="InterPro" id="IPR057709">
    <property type="entry name" value="DUF7949"/>
</dbReference>
<dbReference type="InterPro" id="IPR002909">
    <property type="entry name" value="IPT_dom"/>
</dbReference>
<keyword evidence="1" id="KW-0472">Membrane</keyword>
<keyword evidence="1" id="KW-1133">Transmembrane helix</keyword>
<dbReference type="InterPro" id="IPR055462">
    <property type="entry name" value="DUF7034"/>
</dbReference>
<feature type="domain" description="DUF7949" evidence="7">
    <location>
        <begin position="980"/>
        <end position="1014"/>
    </location>
</feature>
<evidence type="ECO:0000259" key="5">
    <source>
        <dbReference type="Pfam" id="PF23034"/>
    </source>
</evidence>
<dbReference type="PANTHER" id="PTHR31378">
    <property type="entry name" value="EGF-LIKE DOMAIN-CONTAINING PROTEIN-RELATED-RELATED"/>
    <property type="match status" value="1"/>
</dbReference>
<dbReference type="InterPro" id="IPR056645">
    <property type="entry name" value="DUF7743"/>
</dbReference>
<dbReference type="Pfam" id="PF24893">
    <property type="entry name" value="DUF7743"/>
    <property type="match status" value="1"/>
</dbReference>
<keyword evidence="1" id="KW-0812">Transmembrane</keyword>
<dbReference type="InterPro" id="IPR054484">
    <property type="entry name" value="ComC_SSD"/>
</dbReference>
<feature type="domain" description="ComC supersandwich" evidence="3">
    <location>
        <begin position="1047"/>
        <end position="1246"/>
    </location>
</feature>
<evidence type="ECO:0000313" key="9">
    <source>
        <dbReference type="Proteomes" id="UP000076078"/>
    </source>
</evidence>
<accession>A0A152A795</accession>
<feature type="domain" description="DUF7743" evidence="6">
    <location>
        <begin position="396"/>
        <end position="514"/>
    </location>
</feature>
<dbReference type="InterPro" id="IPR055463">
    <property type="entry name" value="DUF7035"/>
</dbReference>
<evidence type="ECO:0000256" key="1">
    <source>
        <dbReference type="SAM" id="Phobius"/>
    </source>
</evidence>
<dbReference type="Pfam" id="PF01833">
    <property type="entry name" value="TIG"/>
    <property type="match status" value="1"/>
</dbReference>